<dbReference type="InterPro" id="IPR018303">
    <property type="entry name" value="ATPase_P-typ_P_site"/>
</dbReference>
<dbReference type="Gene3D" id="1.20.1110.10">
    <property type="entry name" value="Calcium-transporting ATPase, transmembrane domain"/>
    <property type="match status" value="1"/>
</dbReference>
<proteinExistence type="predicted"/>
<dbReference type="Pfam" id="PF00690">
    <property type="entry name" value="Cation_ATPase_N"/>
    <property type="match status" value="1"/>
</dbReference>
<feature type="transmembrane region" description="Helical" evidence="8">
    <location>
        <begin position="690"/>
        <end position="712"/>
    </location>
</feature>
<evidence type="ECO:0000256" key="7">
    <source>
        <dbReference type="ARBA" id="ARBA00023136"/>
    </source>
</evidence>
<feature type="domain" description="Cation-transporting P-type ATPase N-terminal" evidence="9">
    <location>
        <begin position="1"/>
        <end position="60"/>
    </location>
</feature>
<dbReference type="InterPro" id="IPR044492">
    <property type="entry name" value="P_typ_ATPase_HD_dom"/>
</dbReference>
<accession>A0A1G1XWX9</accession>
<dbReference type="PRINTS" id="PR00119">
    <property type="entry name" value="CATATPASE"/>
</dbReference>
<feature type="transmembrane region" description="Helical" evidence="8">
    <location>
        <begin position="35"/>
        <end position="58"/>
    </location>
</feature>
<dbReference type="SFLD" id="SFLDS00003">
    <property type="entry name" value="Haloacid_Dehalogenase"/>
    <property type="match status" value="1"/>
</dbReference>
<comment type="caution">
    <text evidence="10">The sequence shown here is derived from an EMBL/GenBank/DDBJ whole genome shotgun (WGS) entry which is preliminary data.</text>
</comment>
<gene>
    <name evidence="10" type="ORF">A2729_00170</name>
</gene>
<sequence>MKSRLTGLSNLEVEARLAEYGRNDIDSKKNYWWEILFRQINSPFIYLLLAAGVIALALRQPFDAAMILFFVLINTSLSFYQEFRSERALKLLQQYMVNRVKVMRQGQEQTIDVRDLAPGDIAVLDTGDYIPADFRLLEADNLMVDESIISGESTAVDKDSKILKNQPKNIYQSVNLLFSGTTVVKGRGLSLTLATGDRTSLGKIAHLTSETVKESVFSKNIFRFSKFIIRLVVLTLIFIFLVNVGLKGGEAEIGNLLIFSIALAISVIPEALPVVITLSLSRGALRLARKKVVVKRLSAIEDLGGIDILCTDKTGTLTENSLSVAEIFSGSLPQTILYANLAAAVEKKKMEPFDVAVFDKLTRPDQEKISAYKIFREIPFDPTNRWNSVIGRSKSSLEIIVRGAPEAVIKNCDNLSPKKFQAISAWLVQQGQSGQRVLAVARRQLAGNKLPQDDELIKNLQFIGAIAFTDPIKKSAFLAVAQAKKLGLDLKILTGDSLEVASYVAEKIGLAAKAKVISGEKFFNLPIEERPEAVKRYAVFARVTPEQKFNILKLLQAGHEVGFLGEGINDAPALKASGVSLVVDSAAHVARGAADIILLQKDLRVIIDGIQEGRRVFANTIKYIKATMASNFGNFYAVALASLLVNYLPMLPIQILLLNLISDFPMIAIATDRIDKNEVARPQKYNLKEIVVISTIFGLISTIFDFMFFAIFSRVSPPVLQTSWFIGSILTELVFLFSVRSKKFALWTTPTTLMIAILTSAAALAAIILPLSGFGQKFLHFVPLKINYFLIIFGLVGLYFFTTELAKVIYYRYFSKKFSEN</sequence>
<evidence type="ECO:0000256" key="3">
    <source>
        <dbReference type="ARBA" id="ARBA00022741"/>
    </source>
</evidence>
<evidence type="ECO:0000256" key="6">
    <source>
        <dbReference type="ARBA" id="ARBA00022989"/>
    </source>
</evidence>
<dbReference type="Pfam" id="PF00689">
    <property type="entry name" value="Cation_ATPase_C"/>
    <property type="match status" value="1"/>
</dbReference>
<dbReference type="InterPro" id="IPR004014">
    <property type="entry name" value="ATPase_P-typ_cation-transptr_N"/>
</dbReference>
<dbReference type="GO" id="GO:0005524">
    <property type="term" value="F:ATP binding"/>
    <property type="evidence" value="ECO:0007669"/>
    <property type="project" value="UniProtKB-KW"/>
</dbReference>
<dbReference type="SMART" id="SM00831">
    <property type="entry name" value="Cation_ATPase_N"/>
    <property type="match status" value="1"/>
</dbReference>
<dbReference type="PRINTS" id="PR00120">
    <property type="entry name" value="HATPASE"/>
</dbReference>
<feature type="transmembrane region" description="Helical" evidence="8">
    <location>
        <begin position="751"/>
        <end position="774"/>
    </location>
</feature>
<feature type="transmembrane region" description="Helical" evidence="8">
    <location>
        <begin position="64"/>
        <end position="80"/>
    </location>
</feature>
<dbReference type="InterPro" id="IPR059000">
    <property type="entry name" value="ATPase_P-type_domA"/>
</dbReference>
<feature type="transmembrane region" description="Helical" evidence="8">
    <location>
        <begin position="651"/>
        <end position="670"/>
    </location>
</feature>
<dbReference type="SUPFAM" id="SSF56784">
    <property type="entry name" value="HAD-like"/>
    <property type="match status" value="1"/>
</dbReference>
<evidence type="ECO:0000256" key="8">
    <source>
        <dbReference type="SAM" id="Phobius"/>
    </source>
</evidence>
<protein>
    <recommendedName>
        <fullName evidence="9">Cation-transporting P-type ATPase N-terminal domain-containing protein</fullName>
    </recommendedName>
</protein>
<dbReference type="SUPFAM" id="SSF81653">
    <property type="entry name" value="Calcium ATPase, transduction domain A"/>
    <property type="match status" value="1"/>
</dbReference>
<feature type="transmembrane region" description="Helical" evidence="8">
    <location>
        <begin position="718"/>
        <end position="739"/>
    </location>
</feature>
<dbReference type="Gene3D" id="3.40.50.1000">
    <property type="entry name" value="HAD superfamily/HAD-like"/>
    <property type="match status" value="1"/>
</dbReference>
<dbReference type="SFLD" id="SFLDG00002">
    <property type="entry name" value="C1.7:_P-type_atpase_like"/>
    <property type="match status" value="1"/>
</dbReference>
<dbReference type="InterPro" id="IPR023299">
    <property type="entry name" value="ATPase_P-typ_cyto_dom_N"/>
</dbReference>
<dbReference type="InterPro" id="IPR001757">
    <property type="entry name" value="P_typ_ATPase"/>
</dbReference>
<dbReference type="InterPro" id="IPR023298">
    <property type="entry name" value="ATPase_P-typ_TM_dom_sf"/>
</dbReference>
<evidence type="ECO:0000313" key="11">
    <source>
        <dbReference type="Proteomes" id="UP000178930"/>
    </source>
</evidence>
<dbReference type="EMBL" id="MHIB01000014">
    <property type="protein sequence ID" value="OGY44605.1"/>
    <property type="molecule type" value="Genomic_DNA"/>
</dbReference>
<dbReference type="SFLD" id="SFLDF00027">
    <property type="entry name" value="p-type_atpase"/>
    <property type="match status" value="1"/>
</dbReference>
<reference evidence="10 11" key="1">
    <citation type="journal article" date="2016" name="Nat. Commun.">
        <title>Thousands of microbial genomes shed light on interconnected biogeochemical processes in an aquifer system.</title>
        <authorList>
            <person name="Anantharaman K."/>
            <person name="Brown C.T."/>
            <person name="Hug L.A."/>
            <person name="Sharon I."/>
            <person name="Castelle C.J."/>
            <person name="Probst A.J."/>
            <person name="Thomas B.C."/>
            <person name="Singh A."/>
            <person name="Wilkins M.J."/>
            <person name="Karaoz U."/>
            <person name="Brodie E.L."/>
            <person name="Williams K.H."/>
            <person name="Hubbard S.S."/>
            <person name="Banfield J.F."/>
        </authorList>
    </citation>
    <scope>NUCLEOTIDE SEQUENCE [LARGE SCALE GENOMIC DNA]</scope>
</reference>
<dbReference type="GO" id="GO:0016020">
    <property type="term" value="C:membrane"/>
    <property type="evidence" value="ECO:0007669"/>
    <property type="project" value="UniProtKB-SubCell"/>
</dbReference>
<keyword evidence="3" id="KW-0547">Nucleotide-binding</keyword>
<name>A0A1G1XWX9_9BACT</name>
<dbReference type="Proteomes" id="UP000178930">
    <property type="component" value="Unassembled WGS sequence"/>
</dbReference>
<dbReference type="Gene3D" id="3.40.1110.10">
    <property type="entry name" value="Calcium-transporting ATPase, cytoplasmic domain N"/>
    <property type="match status" value="1"/>
</dbReference>
<keyword evidence="6 8" id="KW-1133">Transmembrane helix</keyword>
<dbReference type="Gene3D" id="2.70.150.10">
    <property type="entry name" value="Calcium-transporting ATPase, cytoplasmic transduction domain A"/>
    <property type="match status" value="1"/>
</dbReference>
<dbReference type="AlphaFoldDB" id="A0A1G1XWX9"/>
<keyword evidence="2 8" id="KW-0812">Transmembrane</keyword>
<evidence type="ECO:0000256" key="2">
    <source>
        <dbReference type="ARBA" id="ARBA00022692"/>
    </source>
</evidence>
<dbReference type="Pfam" id="PF00122">
    <property type="entry name" value="E1-E2_ATPase"/>
    <property type="match status" value="1"/>
</dbReference>
<organism evidence="10 11">
    <name type="scientific">Candidatus Buchananbacteria bacterium RIFCSPHIGHO2_01_FULL_39_14</name>
    <dbReference type="NCBI Taxonomy" id="1797532"/>
    <lineage>
        <taxon>Bacteria</taxon>
        <taxon>Candidatus Buchananiibacteriota</taxon>
    </lineage>
</organism>
<dbReference type="SUPFAM" id="SSF81665">
    <property type="entry name" value="Calcium ATPase, transmembrane domain M"/>
    <property type="match status" value="1"/>
</dbReference>
<comment type="subcellular location">
    <subcellularLocation>
        <location evidence="1">Membrane</location>
        <topology evidence="1">Multi-pass membrane protein</topology>
    </subcellularLocation>
</comment>
<dbReference type="InterPro" id="IPR023214">
    <property type="entry name" value="HAD_sf"/>
</dbReference>
<dbReference type="PROSITE" id="PS00154">
    <property type="entry name" value="ATPASE_E1_E2"/>
    <property type="match status" value="1"/>
</dbReference>
<dbReference type="NCBIfam" id="TIGR01494">
    <property type="entry name" value="ATPase_P-type"/>
    <property type="match status" value="2"/>
</dbReference>
<evidence type="ECO:0000256" key="4">
    <source>
        <dbReference type="ARBA" id="ARBA00022840"/>
    </source>
</evidence>
<dbReference type="Pfam" id="PF13246">
    <property type="entry name" value="Cation_ATPase"/>
    <property type="match status" value="1"/>
</dbReference>
<evidence type="ECO:0000256" key="1">
    <source>
        <dbReference type="ARBA" id="ARBA00004141"/>
    </source>
</evidence>
<evidence type="ECO:0000313" key="10">
    <source>
        <dbReference type="EMBL" id="OGY44605.1"/>
    </source>
</evidence>
<evidence type="ECO:0000256" key="5">
    <source>
        <dbReference type="ARBA" id="ARBA00022967"/>
    </source>
</evidence>
<dbReference type="InterPro" id="IPR036412">
    <property type="entry name" value="HAD-like_sf"/>
</dbReference>
<dbReference type="STRING" id="1797532.A2729_00170"/>
<keyword evidence="5" id="KW-1278">Translocase</keyword>
<dbReference type="InterPro" id="IPR008250">
    <property type="entry name" value="ATPase_P-typ_transduc_dom_A_sf"/>
</dbReference>
<keyword evidence="7 8" id="KW-0472">Membrane</keyword>
<feature type="transmembrane region" description="Helical" evidence="8">
    <location>
        <begin position="258"/>
        <end position="281"/>
    </location>
</feature>
<dbReference type="PANTHER" id="PTHR42861">
    <property type="entry name" value="CALCIUM-TRANSPORTING ATPASE"/>
    <property type="match status" value="1"/>
</dbReference>
<dbReference type="GO" id="GO:0016887">
    <property type="term" value="F:ATP hydrolysis activity"/>
    <property type="evidence" value="ECO:0007669"/>
    <property type="project" value="InterPro"/>
</dbReference>
<feature type="transmembrane region" description="Helical" evidence="8">
    <location>
        <begin position="623"/>
        <end position="645"/>
    </location>
</feature>
<dbReference type="InterPro" id="IPR006068">
    <property type="entry name" value="ATPase_P-typ_cation-transptr_C"/>
</dbReference>
<keyword evidence="4" id="KW-0067">ATP-binding</keyword>
<feature type="transmembrane region" description="Helical" evidence="8">
    <location>
        <begin position="786"/>
        <end position="810"/>
    </location>
</feature>
<feature type="transmembrane region" description="Helical" evidence="8">
    <location>
        <begin position="227"/>
        <end position="246"/>
    </location>
</feature>
<evidence type="ECO:0000259" key="9">
    <source>
        <dbReference type="SMART" id="SM00831"/>
    </source>
</evidence>